<evidence type="ECO:0000256" key="1">
    <source>
        <dbReference type="ARBA" id="ARBA00010835"/>
    </source>
</evidence>
<evidence type="ECO:0000313" key="9">
    <source>
        <dbReference type="Proteomes" id="UP000230852"/>
    </source>
</evidence>
<organism evidence="8 9">
    <name type="scientific">Candidatus Magasanikbacteria bacterium CG10_big_fil_rev_8_21_14_0_10_36_16</name>
    <dbReference type="NCBI Taxonomy" id="1974645"/>
    <lineage>
        <taxon>Bacteria</taxon>
        <taxon>Candidatus Magasanikiibacteriota</taxon>
    </lineage>
</organism>
<evidence type="ECO:0000256" key="5">
    <source>
        <dbReference type="NCBIfam" id="TIGR00020"/>
    </source>
</evidence>
<comment type="function">
    <text evidence="4">Peptide chain release factor 2 directs the termination of translation in response to the peptide chain termination codons UGA and UAA.</text>
</comment>
<comment type="subcellular location">
    <subcellularLocation>
        <location evidence="4">Cytoplasm</location>
    </subcellularLocation>
</comment>
<dbReference type="InterPro" id="IPR045853">
    <property type="entry name" value="Pep_chain_release_fac_I_sf"/>
</dbReference>
<name>A0A2H0TZA1_9BACT</name>
<comment type="similarity">
    <text evidence="1 4">Belongs to the prokaryotic/mitochondrial release factor family.</text>
</comment>
<comment type="caution">
    <text evidence="8">The sequence shown here is derived from an EMBL/GenBank/DDBJ whole genome shotgun (WGS) entry which is preliminary data.</text>
</comment>
<evidence type="ECO:0000256" key="6">
    <source>
        <dbReference type="SAM" id="Coils"/>
    </source>
</evidence>
<evidence type="ECO:0000256" key="3">
    <source>
        <dbReference type="ARBA" id="ARBA00022917"/>
    </source>
</evidence>
<keyword evidence="2 4" id="KW-0488">Methylation</keyword>
<evidence type="ECO:0000256" key="2">
    <source>
        <dbReference type="ARBA" id="ARBA00022481"/>
    </source>
</evidence>
<dbReference type="AlphaFoldDB" id="A0A2H0TZA1"/>
<dbReference type="PANTHER" id="PTHR43116:SF3">
    <property type="entry name" value="CLASS I PEPTIDE CHAIN RELEASE FACTOR"/>
    <property type="match status" value="1"/>
</dbReference>
<dbReference type="SMART" id="SM00937">
    <property type="entry name" value="PCRF"/>
    <property type="match status" value="1"/>
</dbReference>
<feature type="domain" description="Peptide chain release factor" evidence="7">
    <location>
        <begin position="79"/>
        <end position="192"/>
    </location>
</feature>
<evidence type="ECO:0000256" key="4">
    <source>
        <dbReference type="HAMAP-Rule" id="MF_00094"/>
    </source>
</evidence>
<keyword evidence="4" id="KW-0963">Cytoplasm</keyword>
<sequence length="365" mass="42332">MQEVVKSIENLQKKLSEMYDILDIAKKQSQVLVIAEEVNKPDFWKDQENATKKSREMSDLQAEINLWSKYDKETKDLLEIAKLDEADKDVNMREIIEKQYYILEKNILKLEFNTLFDGKHDRENAIVAIHSGSGGTEAQDWAEMLLRMYLRYIDQKGWKTTILDESKGQEAGLKSVTFRVEGTFAYGHLKSEHGTHRLVRISPFDAEKMRHTSFALVEVIPELEEEEAVKIDEKDLRIDTFMAGGNGGQSVNTTYSAVRLVHIPTGITVTCQNEKSQQQNRKLAMKVLLSRLQKLQEEKDEEERLKLRGEYKSPEWGSQIRSYVLHPYHMVKDLRTRYETTDDEGVLNGELDGFVEAYLRYLKNT</sequence>
<dbReference type="GO" id="GO:0016149">
    <property type="term" value="F:translation release factor activity, codon specific"/>
    <property type="evidence" value="ECO:0007669"/>
    <property type="project" value="UniProtKB-UniRule"/>
</dbReference>
<reference evidence="9" key="1">
    <citation type="submission" date="2017-09" db="EMBL/GenBank/DDBJ databases">
        <title>Depth-based differentiation of microbial function through sediment-hosted aquifers and enrichment of novel symbionts in the deep terrestrial subsurface.</title>
        <authorList>
            <person name="Probst A.J."/>
            <person name="Ladd B."/>
            <person name="Jarett J.K."/>
            <person name="Geller-Mcgrath D.E."/>
            <person name="Sieber C.M.K."/>
            <person name="Emerson J.B."/>
            <person name="Anantharaman K."/>
            <person name="Thomas B.C."/>
            <person name="Malmstrom R."/>
            <person name="Stieglmeier M."/>
            <person name="Klingl A."/>
            <person name="Woyke T."/>
            <person name="Ryan C.M."/>
            <person name="Banfield J.F."/>
        </authorList>
    </citation>
    <scope>NUCLEOTIDE SEQUENCE [LARGE SCALE GENOMIC DNA]</scope>
</reference>
<comment type="PTM">
    <text evidence="4">Methylated by PrmC. Methylation increases the termination efficiency of RF2.</text>
</comment>
<feature type="modified residue" description="N5-methylglutamine" evidence="4">
    <location>
        <position position="249"/>
    </location>
</feature>
<dbReference type="GO" id="GO:0005737">
    <property type="term" value="C:cytoplasm"/>
    <property type="evidence" value="ECO:0007669"/>
    <property type="project" value="UniProtKB-SubCell"/>
</dbReference>
<dbReference type="SUPFAM" id="SSF75620">
    <property type="entry name" value="Release factor"/>
    <property type="match status" value="1"/>
</dbReference>
<dbReference type="EMBL" id="PFBU01000018">
    <property type="protein sequence ID" value="PIR78549.1"/>
    <property type="molecule type" value="Genomic_DNA"/>
</dbReference>
<proteinExistence type="inferred from homology"/>
<evidence type="ECO:0000313" key="8">
    <source>
        <dbReference type="EMBL" id="PIR78549.1"/>
    </source>
</evidence>
<dbReference type="InterPro" id="IPR005139">
    <property type="entry name" value="PCRF"/>
</dbReference>
<keyword evidence="6" id="KW-0175">Coiled coil</keyword>
<keyword evidence="3 4" id="KW-0648">Protein biosynthesis</keyword>
<dbReference type="Pfam" id="PF03462">
    <property type="entry name" value="PCRF"/>
    <property type="match status" value="1"/>
</dbReference>
<accession>A0A2H0TZA1</accession>
<dbReference type="HAMAP" id="MF_00094">
    <property type="entry name" value="Rel_fac_2"/>
    <property type="match status" value="1"/>
</dbReference>
<dbReference type="Pfam" id="PF00472">
    <property type="entry name" value="RF-1"/>
    <property type="match status" value="1"/>
</dbReference>
<evidence type="ECO:0000259" key="7">
    <source>
        <dbReference type="SMART" id="SM00937"/>
    </source>
</evidence>
<dbReference type="NCBIfam" id="TIGR00020">
    <property type="entry name" value="prfB"/>
    <property type="match status" value="1"/>
</dbReference>
<protein>
    <recommendedName>
        <fullName evidence="4 5">Peptide chain release factor 2</fullName>
        <shortName evidence="4">RF-2</shortName>
    </recommendedName>
</protein>
<feature type="coiled-coil region" evidence="6">
    <location>
        <begin position="285"/>
        <end position="312"/>
    </location>
</feature>
<dbReference type="Gene3D" id="3.30.70.1660">
    <property type="match status" value="1"/>
</dbReference>
<dbReference type="Proteomes" id="UP000230852">
    <property type="component" value="Unassembled WGS sequence"/>
</dbReference>
<dbReference type="PANTHER" id="PTHR43116">
    <property type="entry name" value="PEPTIDE CHAIN RELEASE FACTOR 2"/>
    <property type="match status" value="1"/>
</dbReference>
<dbReference type="InterPro" id="IPR004374">
    <property type="entry name" value="PrfB"/>
</dbReference>
<dbReference type="FunFam" id="3.30.160.20:FF:000004">
    <property type="entry name" value="Peptide chain release factor 1"/>
    <property type="match status" value="1"/>
</dbReference>
<dbReference type="Gene3D" id="1.20.58.410">
    <property type="entry name" value="Release factor"/>
    <property type="match status" value="1"/>
</dbReference>
<dbReference type="Gene3D" id="3.30.160.20">
    <property type="match status" value="1"/>
</dbReference>
<dbReference type="InterPro" id="IPR000352">
    <property type="entry name" value="Pep_chain_release_fac_I"/>
</dbReference>
<gene>
    <name evidence="4" type="primary">prfB</name>
    <name evidence="8" type="ORF">COU28_01025</name>
</gene>